<organism evidence="2">
    <name type="scientific">Trypanosoma congolense (strain IL3000)</name>
    <dbReference type="NCBI Taxonomy" id="1068625"/>
    <lineage>
        <taxon>Eukaryota</taxon>
        <taxon>Discoba</taxon>
        <taxon>Euglenozoa</taxon>
        <taxon>Kinetoplastea</taxon>
        <taxon>Metakinetoplastina</taxon>
        <taxon>Trypanosomatida</taxon>
        <taxon>Trypanosomatidae</taxon>
        <taxon>Trypanosoma</taxon>
        <taxon>Nannomonas</taxon>
    </lineage>
</organism>
<evidence type="ECO:0000313" key="2">
    <source>
        <dbReference type="EMBL" id="CCC92124.1"/>
    </source>
</evidence>
<gene>
    <name evidence="2" type="ORF">TCIL3000_8_3430</name>
</gene>
<evidence type="ECO:0000256" key="1">
    <source>
        <dbReference type="SAM" id="MobiDB-lite"/>
    </source>
</evidence>
<feature type="non-terminal residue" evidence="2">
    <location>
        <position position="204"/>
    </location>
</feature>
<sequence length="204" mass="21780">MSSAGDGKEGGSDAANVGVEEQSVQVVGGAVSPDPGTAMSKEPTERVENCPSSADTAAPRGALPVAPTSEAQRDAPEGFIRREDMPQPPPLEQQALLLGEVPNLAEVPLPSKTEFNPPIECGDETGPWASFLNLKKATGGTVYGMMSFYDQVMKLQVTHEKEAASYRDAAEKTVATQRMKIDALTSECRLMTTRNEHMKSTITK</sequence>
<feature type="compositionally biased region" description="Basic and acidic residues" evidence="1">
    <location>
        <begin position="1"/>
        <end position="11"/>
    </location>
</feature>
<feature type="region of interest" description="Disordered" evidence="1">
    <location>
        <begin position="1"/>
        <end position="73"/>
    </location>
</feature>
<name>G0URW2_TRYCI</name>
<feature type="compositionally biased region" description="Low complexity" evidence="1">
    <location>
        <begin position="17"/>
        <end position="32"/>
    </location>
</feature>
<reference evidence="2" key="1">
    <citation type="journal article" date="2012" name="Proc. Natl. Acad. Sci. U.S.A.">
        <title>Antigenic diversity is generated by distinct evolutionary mechanisms in African trypanosome species.</title>
        <authorList>
            <person name="Jackson A.P."/>
            <person name="Berry A."/>
            <person name="Aslett M."/>
            <person name="Allison H.C."/>
            <person name="Burton P."/>
            <person name="Vavrova-Anderson J."/>
            <person name="Brown R."/>
            <person name="Browne H."/>
            <person name="Corton N."/>
            <person name="Hauser H."/>
            <person name="Gamble J."/>
            <person name="Gilderthorp R."/>
            <person name="Marcello L."/>
            <person name="McQuillan J."/>
            <person name="Otto T.D."/>
            <person name="Quail M.A."/>
            <person name="Sanders M.J."/>
            <person name="van Tonder A."/>
            <person name="Ginger M.L."/>
            <person name="Field M.C."/>
            <person name="Barry J.D."/>
            <person name="Hertz-Fowler C."/>
            <person name="Berriman M."/>
        </authorList>
    </citation>
    <scope>NUCLEOTIDE SEQUENCE</scope>
    <source>
        <strain evidence="2">IL3000</strain>
    </source>
</reference>
<proteinExistence type="predicted"/>
<accession>G0URW2</accession>
<protein>
    <submittedName>
        <fullName evidence="2">Uncharacterized protein TCIL3000_8_3430</fullName>
    </submittedName>
</protein>
<dbReference type="VEuPathDB" id="TriTrypDB:TcIL3000_8_3430"/>
<dbReference type="AlphaFoldDB" id="G0URW2"/>
<dbReference type="EMBL" id="HE575321">
    <property type="protein sequence ID" value="CCC92124.1"/>
    <property type="molecule type" value="Genomic_DNA"/>
</dbReference>